<evidence type="ECO:0000256" key="3">
    <source>
        <dbReference type="ARBA" id="ARBA00022679"/>
    </source>
</evidence>
<evidence type="ECO:0000313" key="8">
    <source>
        <dbReference type="Proteomes" id="UP000593577"/>
    </source>
</evidence>
<keyword evidence="2" id="KW-0328">Glycosyltransferase</keyword>
<evidence type="ECO:0000256" key="1">
    <source>
        <dbReference type="ARBA" id="ARBA00004141"/>
    </source>
</evidence>
<dbReference type="GO" id="GO:0006679">
    <property type="term" value="P:glucosylceramide biosynthetic process"/>
    <property type="evidence" value="ECO:0007669"/>
    <property type="project" value="TreeGrafter"/>
</dbReference>
<dbReference type="GO" id="GO:0008120">
    <property type="term" value="F:ceramide glucosyltransferase activity"/>
    <property type="evidence" value="ECO:0007669"/>
    <property type="project" value="TreeGrafter"/>
</dbReference>
<dbReference type="Proteomes" id="UP000593577">
    <property type="component" value="Unassembled WGS sequence"/>
</dbReference>
<evidence type="ECO:0000256" key="5">
    <source>
        <dbReference type="ARBA" id="ARBA00022989"/>
    </source>
</evidence>
<keyword evidence="3" id="KW-0808">Transferase</keyword>
<dbReference type="EMBL" id="JABFAA010000009">
    <property type="protein sequence ID" value="MBA0690324.1"/>
    <property type="molecule type" value="Genomic_DNA"/>
</dbReference>
<dbReference type="PANTHER" id="PTHR12726:SF0">
    <property type="entry name" value="CERAMIDE GLUCOSYLTRANSFERASE"/>
    <property type="match status" value="1"/>
</dbReference>
<evidence type="ECO:0000256" key="6">
    <source>
        <dbReference type="ARBA" id="ARBA00023136"/>
    </source>
</evidence>
<dbReference type="InterPro" id="IPR025993">
    <property type="entry name" value="Ceramide_glucosylTrfase"/>
</dbReference>
<comment type="caution">
    <text evidence="7">The sequence shown here is derived from an EMBL/GenBank/DDBJ whole genome shotgun (WGS) entry which is preliminary data.</text>
</comment>
<evidence type="ECO:0000313" key="7">
    <source>
        <dbReference type="EMBL" id="MBA0690324.1"/>
    </source>
</evidence>
<accession>A0A7J8XU09</accession>
<reference evidence="7 8" key="1">
    <citation type="journal article" date="2019" name="Genome Biol. Evol.">
        <title>Insights into the evolution of the New World diploid cottons (Gossypium, subgenus Houzingenia) based on genome sequencing.</title>
        <authorList>
            <person name="Grover C.E."/>
            <person name="Arick M.A. 2nd"/>
            <person name="Thrash A."/>
            <person name="Conover J.L."/>
            <person name="Sanders W.S."/>
            <person name="Peterson D.G."/>
            <person name="Frelichowski J.E."/>
            <person name="Scheffler J.A."/>
            <person name="Scheffler B.E."/>
            <person name="Wendel J.F."/>
        </authorList>
    </citation>
    <scope>NUCLEOTIDE SEQUENCE [LARGE SCALE GENOMIC DNA]</scope>
    <source>
        <strain evidence="7">185</strain>
        <tissue evidence="7">Leaf</tissue>
    </source>
</reference>
<dbReference type="AlphaFoldDB" id="A0A7J8XU09"/>
<keyword evidence="5" id="KW-1133">Transmembrane helix</keyword>
<keyword evidence="6" id="KW-0472">Membrane</keyword>
<evidence type="ECO:0000256" key="2">
    <source>
        <dbReference type="ARBA" id="ARBA00022676"/>
    </source>
</evidence>
<organism evidence="7 8">
    <name type="scientific">Gossypium aridum</name>
    <name type="common">American cotton</name>
    <name type="synonym">Erioxylum aridum</name>
    <dbReference type="NCBI Taxonomy" id="34290"/>
    <lineage>
        <taxon>Eukaryota</taxon>
        <taxon>Viridiplantae</taxon>
        <taxon>Streptophyta</taxon>
        <taxon>Embryophyta</taxon>
        <taxon>Tracheophyta</taxon>
        <taxon>Spermatophyta</taxon>
        <taxon>Magnoliopsida</taxon>
        <taxon>eudicotyledons</taxon>
        <taxon>Gunneridae</taxon>
        <taxon>Pentapetalae</taxon>
        <taxon>rosids</taxon>
        <taxon>malvids</taxon>
        <taxon>Malvales</taxon>
        <taxon>Malvaceae</taxon>
        <taxon>Malvoideae</taxon>
        <taxon>Gossypium</taxon>
    </lineage>
</organism>
<protein>
    <submittedName>
        <fullName evidence="7">Uncharacterized protein</fullName>
    </submittedName>
</protein>
<name>A0A7J8XU09_GOSAI</name>
<dbReference type="GO" id="GO:0016020">
    <property type="term" value="C:membrane"/>
    <property type="evidence" value="ECO:0007669"/>
    <property type="project" value="UniProtKB-SubCell"/>
</dbReference>
<keyword evidence="4" id="KW-0812">Transmembrane</keyword>
<comment type="subcellular location">
    <subcellularLocation>
        <location evidence="1">Membrane</location>
        <topology evidence="1">Multi-pass membrane protein</topology>
    </subcellularLocation>
</comment>
<keyword evidence="8" id="KW-1185">Reference proteome</keyword>
<gene>
    <name evidence="7" type="ORF">Goari_008008</name>
</gene>
<dbReference type="PANTHER" id="PTHR12726">
    <property type="entry name" value="CERAMIDE GLUCOSYLTRANSFERASE"/>
    <property type="match status" value="1"/>
</dbReference>
<proteinExistence type="predicted"/>
<sequence>MLVDNFLYPISAFWSHFSQTINWSGIRYNLKNGKIHKIERNKDKGPEFTDLGGKHLYGKKAATPKASLLGSLGRSLAHWHQPKKYDV</sequence>
<evidence type="ECO:0000256" key="4">
    <source>
        <dbReference type="ARBA" id="ARBA00022692"/>
    </source>
</evidence>